<dbReference type="AlphaFoldDB" id="A0A0E9TU86"/>
<accession>A0A0E9TU86</accession>
<protein>
    <submittedName>
        <fullName evidence="2">Uncharacterized protein</fullName>
    </submittedName>
</protein>
<organism evidence="2">
    <name type="scientific">Anguilla anguilla</name>
    <name type="common">European freshwater eel</name>
    <name type="synonym">Muraena anguilla</name>
    <dbReference type="NCBI Taxonomy" id="7936"/>
    <lineage>
        <taxon>Eukaryota</taxon>
        <taxon>Metazoa</taxon>
        <taxon>Chordata</taxon>
        <taxon>Craniata</taxon>
        <taxon>Vertebrata</taxon>
        <taxon>Euteleostomi</taxon>
        <taxon>Actinopterygii</taxon>
        <taxon>Neopterygii</taxon>
        <taxon>Teleostei</taxon>
        <taxon>Anguilliformes</taxon>
        <taxon>Anguillidae</taxon>
        <taxon>Anguilla</taxon>
    </lineage>
</organism>
<proteinExistence type="predicted"/>
<reference evidence="2" key="1">
    <citation type="submission" date="2014-11" db="EMBL/GenBank/DDBJ databases">
        <authorList>
            <person name="Amaro Gonzalez C."/>
        </authorList>
    </citation>
    <scope>NUCLEOTIDE SEQUENCE</scope>
</reference>
<evidence type="ECO:0000313" key="2">
    <source>
        <dbReference type="EMBL" id="JAH56273.1"/>
    </source>
</evidence>
<feature type="compositionally biased region" description="Basic and acidic residues" evidence="1">
    <location>
        <begin position="12"/>
        <end position="22"/>
    </location>
</feature>
<evidence type="ECO:0000256" key="1">
    <source>
        <dbReference type="SAM" id="MobiDB-lite"/>
    </source>
</evidence>
<sequence length="22" mass="2504">MPTFRTLNKITRVRERGGGKAD</sequence>
<reference evidence="2" key="2">
    <citation type="journal article" date="2015" name="Fish Shellfish Immunol.">
        <title>Early steps in the European eel (Anguilla anguilla)-Vibrio vulnificus interaction in the gills: Role of the RtxA13 toxin.</title>
        <authorList>
            <person name="Callol A."/>
            <person name="Pajuelo D."/>
            <person name="Ebbesson L."/>
            <person name="Teles M."/>
            <person name="MacKenzie S."/>
            <person name="Amaro C."/>
        </authorList>
    </citation>
    <scope>NUCLEOTIDE SEQUENCE</scope>
</reference>
<dbReference type="EMBL" id="GBXM01052304">
    <property type="protein sequence ID" value="JAH56273.1"/>
    <property type="molecule type" value="Transcribed_RNA"/>
</dbReference>
<feature type="region of interest" description="Disordered" evidence="1">
    <location>
        <begin position="1"/>
        <end position="22"/>
    </location>
</feature>
<name>A0A0E9TU86_ANGAN</name>